<feature type="region of interest" description="Disordered" evidence="1">
    <location>
        <begin position="1"/>
        <end position="51"/>
    </location>
</feature>
<dbReference type="PANTHER" id="PTHR43781:SF1">
    <property type="entry name" value="SACCHAROPINE DEHYDROGENASE"/>
    <property type="match status" value="1"/>
</dbReference>
<feature type="domain" description="Saccharopine dehydrogenase NADP binding" evidence="2">
    <location>
        <begin position="58"/>
        <end position="176"/>
    </location>
</feature>
<accession>Q0RSV1</accession>
<dbReference type="InterPro" id="IPR036291">
    <property type="entry name" value="NAD(P)-bd_dom_sf"/>
</dbReference>
<dbReference type="HOGENOM" id="CLU_046808_0_0_11"/>
<organism evidence="3 4">
    <name type="scientific">Frankia alni (strain DSM 45986 / CECT 9034 / ACN14a)</name>
    <dbReference type="NCBI Taxonomy" id="326424"/>
    <lineage>
        <taxon>Bacteria</taxon>
        <taxon>Bacillati</taxon>
        <taxon>Actinomycetota</taxon>
        <taxon>Actinomycetes</taxon>
        <taxon>Frankiales</taxon>
        <taxon>Frankiaceae</taxon>
        <taxon>Frankia</taxon>
    </lineage>
</organism>
<dbReference type="SUPFAM" id="SSF51735">
    <property type="entry name" value="NAD(P)-binding Rossmann-fold domains"/>
    <property type="match status" value="1"/>
</dbReference>
<evidence type="ECO:0000259" key="2">
    <source>
        <dbReference type="Pfam" id="PF03435"/>
    </source>
</evidence>
<evidence type="ECO:0000313" key="4">
    <source>
        <dbReference type="Proteomes" id="UP000000657"/>
    </source>
</evidence>
<reference evidence="3 4" key="1">
    <citation type="journal article" date="2007" name="Genome Res.">
        <title>Genome characteristics of facultatively symbiotic Frankia sp. strains reflect host range and host plant biogeography.</title>
        <authorList>
            <person name="Normand P."/>
            <person name="Lapierre P."/>
            <person name="Tisa L.S."/>
            <person name="Gogarten J.P."/>
            <person name="Alloisio N."/>
            <person name="Bagnarol E."/>
            <person name="Bassi C.A."/>
            <person name="Berry A.M."/>
            <person name="Bickhart D.M."/>
            <person name="Choisne N."/>
            <person name="Couloux A."/>
            <person name="Cournoyer B."/>
            <person name="Cruveiller S."/>
            <person name="Daubin V."/>
            <person name="Demange N."/>
            <person name="Francino M.P."/>
            <person name="Goltsman E."/>
            <person name="Huang Y."/>
            <person name="Kopp O.R."/>
            <person name="Labarre L."/>
            <person name="Lapidus A."/>
            <person name="Lavire C."/>
            <person name="Marechal J."/>
            <person name="Martinez M."/>
            <person name="Mastronunzio J.E."/>
            <person name="Mullin B.C."/>
            <person name="Niemann J."/>
            <person name="Pujic P."/>
            <person name="Rawnsley T."/>
            <person name="Rouy Z."/>
            <person name="Schenowitz C."/>
            <person name="Sellstedt A."/>
            <person name="Tavares F."/>
            <person name="Tomkins J.P."/>
            <person name="Vallenet D."/>
            <person name="Valverde C."/>
            <person name="Wall L.G."/>
            <person name="Wang Y."/>
            <person name="Medigue C."/>
            <person name="Benson D.R."/>
        </authorList>
    </citation>
    <scope>NUCLEOTIDE SEQUENCE [LARGE SCALE GENOMIC DNA]</scope>
    <source>
        <strain evidence="4">DSM 45986 / CECT 9034 / ACN14a</strain>
    </source>
</reference>
<keyword evidence="4" id="KW-1185">Reference proteome</keyword>
<dbReference type="eggNOG" id="COG3268">
    <property type="taxonomic scope" value="Bacteria"/>
</dbReference>
<dbReference type="Pfam" id="PF03435">
    <property type="entry name" value="Sacchrp_dh_NADP"/>
    <property type="match status" value="1"/>
</dbReference>
<feature type="compositionally biased region" description="Low complexity" evidence="1">
    <location>
        <begin position="1"/>
        <end position="14"/>
    </location>
</feature>
<sequence length="442" mass="43808">MENQGTAAAVAGGTPTPPENFMQSPDSMPPGSPPTVAATTGAETTGAETTGAETTGTIVVFGATGYTGRLVTAELVAAGHRPVLAGRAGPRVAALAAAHGGLATAVADAADAAALRRLLRAGDVLVSTVGPFDQLGRPAVAAAAAAGAHYVDCSGEGAFLRHVFADVGPRAAAAGCVLLPGAGFEFVPGNLAGALALHAAGDAARRLDVGYLVSGPTGMSCGTRATLLAALGDGVLVLRGGRLVQRPLAREVRAFSAPAARATPVDQAGTAGRARPADQAVRGARRGALWSGGEAITLPRLAPALTDVSTYFGGGGDGGARAAQALSFPLAGLRRLPPTRAALDALARAARSTSGRGPDAPNRARAGVRVIACARDGAGRELATAALAGHDPYTFTGRIMAWMAGHLAAGTVRRVGALGPVEAFGLADLERAVQAAGLHRVV</sequence>
<dbReference type="PANTHER" id="PTHR43781">
    <property type="entry name" value="SACCHAROPINE DEHYDROGENASE"/>
    <property type="match status" value="1"/>
</dbReference>
<gene>
    <name evidence="3" type="ordered locus">FRAAL0679</name>
</gene>
<protein>
    <recommendedName>
        <fullName evidence="2">Saccharopine dehydrogenase NADP binding domain-containing protein</fullName>
    </recommendedName>
</protein>
<dbReference type="STRING" id="326424.FRAAL0679"/>
<evidence type="ECO:0000256" key="1">
    <source>
        <dbReference type="SAM" id="MobiDB-lite"/>
    </source>
</evidence>
<proteinExistence type="predicted"/>
<dbReference type="OrthoDB" id="9774199at2"/>
<dbReference type="InterPro" id="IPR005097">
    <property type="entry name" value="Sacchrp_dh_NADP-bd"/>
</dbReference>
<feature type="compositionally biased region" description="Low complexity" evidence="1">
    <location>
        <begin position="37"/>
        <end position="51"/>
    </location>
</feature>
<dbReference type="RefSeq" id="WP_011601927.1">
    <property type="nucleotide sequence ID" value="NC_008278.1"/>
</dbReference>
<dbReference type="Proteomes" id="UP000000657">
    <property type="component" value="Chromosome"/>
</dbReference>
<dbReference type="Gene3D" id="3.40.50.720">
    <property type="entry name" value="NAD(P)-binding Rossmann-like Domain"/>
    <property type="match status" value="1"/>
</dbReference>
<evidence type="ECO:0000313" key="3">
    <source>
        <dbReference type="EMBL" id="CAJ59353.1"/>
    </source>
</evidence>
<dbReference type="AlphaFoldDB" id="Q0RSV1"/>
<dbReference type="KEGG" id="fal:FRAAL0679"/>
<dbReference type="EMBL" id="CT573213">
    <property type="protein sequence ID" value="CAJ59353.1"/>
    <property type="molecule type" value="Genomic_DNA"/>
</dbReference>
<name>Q0RSV1_FRAAA</name>